<dbReference type="AlphaFoldDB" id="A0A7R9I0D4"/>
<proteinExistence type="predicted"/>
<evidence type="ECO:0000313" key="1">
    <source>
        <dbReference type="EMBL" id="CAD7442935.1"/>
    </source>
</evidence>
<name>A0A7R9I0D4_9NEOP</name>
<organism evidence="1">
    <name type="scientific">Timema bartmani</name>
    <dbReference type="NCBI Taxonomy" id="61472"/>
    <lineage>
        <taxon>Eukaryota</taxon>
        <taxon>Metazoa</taxon>
        <taxon>Ecdysozoa</taxon>
        <taxon>Arthropoda</taxon>
        <taxon>Hexapoda</taxon>
        <taxon>Insecta</taxon>
        <taxon>Pterygota</taxon>
        <taxon>Neoptera</taxon>
        <taxon>Polyneoptera</taxon>
        <taxon>Phasmatodea</taxon>
        <taxon>Timematodea</taxon>
        <taxon>Timematoidea</taxon>
        <taxon>Timematidae</taxon>
        <taxon>Timema</taxon>
    </lineage>
</organism>
<sequence>MSAVEMVLRYNTLQAVEESHASSNIESKAQSLCGVHHDTRAFVQQSVQGSPRHHLLIWELFEGQHLLIWELFEGQHLLIWELFEGQHLLIWELFEGQHLLIWELFEGQHLLIWELFEGQHLLIWELFEGQHLLIWELFEGQHLLIWELFEGQHLLIWELFEGQHLLIWELFEGQHLLIWELFEGQHLLIWELFEGQHLLIWELFEGQHLLIWELFEGQHLLIWELFEGQHLLIWELFEGQHFLPPQLFESQQNLFGNSSLKSREILEVQSLIASIFATTSFFCQRPRQVSPEGVVAIFVCRDRKEQELYFQRIHCKSERKNFNIFKITLDQEVQIAESDVPDGVAGSSLEERELKWCLLALLTYLQLHIREVIKVGGIVNRSYFHRNGRGALPYVIPVHTAEERGQLEFVHATLRAESPLCLATEPNDSFLCLFRDGHLWGKSESFAPVHNLAICLLGVLTTEWRGCEKWLLDMDKRLDSSEEMTKPMGYSQQIGQWVKSAAITGEASFSPPNSCAEQQTYR</sequence>
<gene>
    <name evidence="1" type="ORF">TBIB3V08_LOCUS5353</name>
</gene>
<dbReference type="EMBL" id="OD565921">
    <property type="protein sequence ID" value="CAD7442935.1"/>
    <property type="molecule type" value="Genomic_DNA"/>
</dbReference>
<protein>
    <submittedName>
        <fullName evidence="1">Uncharacterized protein</fullName>
    </submittedName>
</protein>
<accession>A0A7R9I0D4</accession>
<reference evidence="1" key="1">
    <citation type="submission" date="2020-11" db="EMBL/GenBank/DDBJ databases">
        <authorList>
            <person name="Tran Van P."/>
        </authorList>
    </citation>
    <scope>NUCLEOTIDE SEQUENCE</scope>
</reference>